<proteinExistence type="predicted"/>
<evidence type="ECO:0000313" key="3">
    <source>
        <dbReference type="Proteomes" id="UP001153636"/>
    </source>
</evidence>
<organism evidence="2 3">
    <name type="scientific">Psylliodes chrysocephalus</name>
    <dbReference type="NCBI Taxonomy" id="3402493"/>
    <lineage>
        <taxon>Eukaryota</taxon>
        <taxon>Metazoa</taxon>
        <taxon>Ecdysozoa</taxon>
        <taxon>Arthropoda</taxon>
        <taxon>Hexapoda</taxon>
        <taxon>Insecta</taxon>
        <taxon>Pterygota</taxon>
        <taxon>Neoptera</taxon>
        <taxon>Endopterygota</taxon>
        <taxon>Coleoptera</taxon>
        <taxon>Polyphaga</taxon>
        <taxon>Cucujiformia</taxon>
        <taxon>Chrysomeloidea</taxon>
        <taxon>Chrysomelidae</taxon>
        <taxon>Galerucinae</taxon>
        <taxon>Alticini</taxon>
        <taxon>Psylliodes</taxon>
    </lineage>
</organism>
<dbReference type="OrthoDB" id="6760427at2759"/>
<keyword evidence="1" id="KW-0732">Signal</keyword>
<sequence length="239" mass="26640">MNKYVFVTVFMCALALTNAKPSHDKEEENDSSPKSDLSEFNKIAQYVNDEYNTTVLLDAVKMIEKINEKCPNIQTQIDSVGEEVHNCMVGVELGNDTLCHMVKTHLVRCLKPIGVVINTCLPEESKGLPILVEKMVQGLINQACESTVEEILELFNPCIFETDTEDVHACQEADAVIEEYRNKLPSKSLVCHTLPKARNCVKAMVEGSCKNPITQNSVLKFHDAAEHAIKEDCDVLNKA</sequence>
<dbReference type="Proteomes" id="UP001153636">
    <property type="component" value="Chromosome 11"/>
</dbReference>
<dbReference type="EMBL" id="OV651823">
    <property type="protein sequence ID" value="CAH1101381.1"/>
    <property type="molecule type" value="Genomic_DNA"/>
</dbReference>
<gene>
    <name evidence="2" type="ORF">PSYICH_LOCUS2837</name>
</gene>
<evidence type="ECO:0000256" key="1">
    <source>
        <dbReference type="SAM" id="SignalP"/>
    </source>
</evidence>
<protein>
    <submittedName>
        <fullName evidence="2">Uncharacterized protein</fullName>
    </submittedName>
</protein>
<feature type="signal peptide" evidence="1">
    <location>
        <begin position="1"/>
        <end position="19"/>
    </location>
</feature>
<name>A0A9P0CNM5_9CUCU</name>
<feature type="chain" id="PRO_5040284207" evidence="1">
    <location>
        <begin position="20"/>
        <end position="239"/>
    </location>
</feature>
<evidence type="ECO:0000313" key="2">
    <source>
        <dbReference type="EMBL" id="CAH1101381.1"/>
    </source>
</evidence>
<keyword evidence="3" id="KW-1185">Reference proteome</keyword>
<dbReference type="AlphaFoldDB" id="A0A9P0CNM5"/>
<accession>A0A9P0CNM5</accession>
<reference evidence="2" key="1">
    <citation type="submission" date="2022-01" db="EMBL/GenBank/DDBJ databases">
        <authorList>
            <person name="King R."/>
        </authorList>
    </citation>
    <scope>NUCLEOTIDE SEQUENCE</scope>
</reference>